<dbReference type="InterPro" id="IPR036919">
    <property type="entry name" value="Ribo_uL30_ferredoxin-like_sf"/>
</dbReference>
<dbReference type="EMBL" id="JAANYN010000005">
    <property type="protein sequence ID" value="NHE57732.1"/>
    <property type="molecule type" value="Genomic_DNA"/>
</dbReference>
<dbReference type="Proteomes" id="UP000649799">
    <property type="component" value="Unassembled WGS sequence"/>
</dbReference>
<accession>A0ABX0H810</accession>
<dbReference type="HAMAP" id="MF_01371_B">
    <property type="entry name" value="Ribosomal_uL30_B"/>
    <property type="match status" value="1"/>
</dbReference>
<name>A0ABX0H810_9BACT</name>
<dbReference type="InterPro" id="IPR016082">
    <property type="entry name" value="Ribosomal_uL30_ferredoxin-like"/>
</dbReference>
<dbReference type="PANTHER" id="PTHR15892:SF2">
    <property type="entry name" value="LARGE RIBOSOMAL SUBUNIT PROTEIN UL30M"/>
    <property type="match status" value="1"/>
</dbReference>
<evidence type="ECO:0000256" key="5">
    <source>
        <dbReference type="HAMAP-Rule" id="MF_01371"/>
    </source>
</evidence>
<keyword evidence="4 5" id="KW-0687">Ribonucleoprotein</keyword>
<organism evidence="7 8">
    <name type="scientific">Cyclobacterium plantarum</name>
    <dbReference type="NCBI Taxonomy" id="2716263"/>
    <lineage>
        <taxon>Bacteria</taxon>
        <taxon>Pseudomonadati</taxon>
        <taxon>Bacteroidota</taxon>
        <taxon>Cytophagia</taxon>
        <taxon>Cytophagales</taxon>
        <taxon>Cyclobacteriaceae</taxon>
        <taxon>Cyclobacterium</taxon>
    </lineage>
</organism>
<evidence type="ECO:0000256" key="4">
    <source>
        <dbReference type="ARBA" id="ARBA00023274"/>
    </source>
</evidence>
<dbReference type="CDD" id="cd01658">
    <property type="entry name" value="Ribosomal_L30"/>
    <property type="match status" value="1"/>
</dbReference>
<evidence type="ECO:0000259" key="6">
    <source>
        <dbReference type="Pfam" id="PF00327"/>
    </source>
</evidence>
<gene>
    <name evidence="5 7" type="primary">rpmD</name>
    <name evidence="7" type="ORF">G9Q97_13030</name>
</gene>
<keyword evidence="3 5" id="KW-0689">Ribosomal protein</keyword>
<dbReference type="NCBIfam" id="TIGR01308">
    <property type="entry name" value="rpmD_bact"/>
    <property type="match status" value="1"/>
</dbReference>
<dbReference type="Pfam" id="PF00327">
    <property type="entry name" value="Ribosomal_L30"/>
    <property type="match status" value="1"/>
</dbReference>
<dbReference type="PANTHER" id="PTHR15892">
    <property type="entry name" value="MITOCHONDRIAL RIBOSOMAL PROTEIN L30"/>
    <property type="match status" value="1"/>
</dbReference>
<sequence length="80" mass="9109">MPLLYLSKGELNYLKYLTVKFMAKVKVTQIRSIIKRPKNQKATITALGLGKINRTVEVENTPQMQGLIKKISHLVKVQDV</sequence>
<dbReference type="SUPFAM" id="SSF55129">
    <property type="entry name" value="Ribosomal protein L30p/L7e"/>
    <property type="match status" value="1"/>
</dbReference>
<evidence type="ECO:0000313" key="8">
    <source>
        <dbReference type="Proteomes" id="UP000649799"/>
    </source>
</evidence>
<comment type="similarity">
    <text evidence="1 5">Belongs to the universal ribosomal protein uL30 family.</text>
</comment>
<proteinExistence type="inferred from homology"/>
<evidence type="ECO:0000256" key="3">
    <source>
        <dbReference type="ARBA" id="ARBA00022980"/>
    </source>
</evidence>
<comment type="caution">
    <text evidence="7">The sequence shown here is derived from an EMBL/GenBank/DDBJ whole genome shotgun (WGS) entry which is preliminary data.</text>
</comment>
<protein>
    <recommendedName>
        <fullName evidence="5">Large ribosomal subunit protein uL30</fullName>
    </recommendedName>
</protein>
<evidence type="ECO:0000256" key="2">
    <source>
        <dbReference type="ARBA" id="ARBA00011838"/>
    </source>
</evidence>
<feature type="domain" description="Large ribosomal subunit protein uL30-like ferredoxin-like fold" evidence="6">
    <location>
        <begin position="25"/>
        <end position="75"/>
    </location>
</feature>
<keyword evidence="8" id="KW-1185">Reference proteome</keyword>
<comment type="subunit">
    <text evidence="2 5">Part of the 50S ribosomal subunit.</text>
</comment>
<dbReference type="GO" id="GO:0005840">
    <property type="term" value="C:ribosome"/>
    <property type="evidence" value="ECO:0007669"/>
    <property type="project" value="UniProtKB-KW"/>
</dbReference>
<evidence type="ECO:0000313" key="7">
    <source>
        <dbReference type="EMBL" id="NHE57732.1"/>
    </source>
</evidence>
<reference evidence="7 8" key="1">
    <citation type="submission" date="2020-03" db="EMBL/GenBank/DDBJ databases">
        <title>Cyclobacterium plantarum sp. nov., a marine bacterium isolated from a coastal-marine wetland.</title>
        <authorList>
            <person name="Sanchez-Porro C."/>
            <person name="Ventosa A."/>
            <person name="Amoozegar M."/>
        </authorList>
    </citation>
    <scope>NUCLEOTIDE SEQUENCE [LARGE SCALE GENOMIC DNA]</scope>
    <source>
        <strain evidence="7 8">GBPx2</strain>
    </source>
</reference>
<evidence type="ECO:0000256" key="1">
    <source>
        <dbReference type="ARBA" id="ARBA00007594"/>
    </source>
</evidence>
<dbReference type="InterPro" id="IPR005996">
    <property type="entry name" value="Ribosomal_uL30_bac-type"/>
</dbReference>
<dbReference type="Gene3D" id="3.30.1390.20">
    <property type="entry name" value="Ribosomal protein L30, ferredoxin-like fold domain"/>
    <property type="match status" value="1"/>
</dbReference>